<accession>A0A1F6DA80</accession>
<organism evidence="1 2">
    <name type="scientific">Candidatus Kaiserbacteria bacterium RIFCSPHIGHO2_01_FULL_55_17</name>
    <dbReference type="NCBI Taxonomy" id="1798484"/>
    <lineage>
        <taxon>Bacteria</taxon>
        <taxon>Candidatus Kaiseribacteriota</taxon>
    </lineage>
</organism>
<evidence type="ECO:0000313" key="2">
    <source>
        <dbReference type="Proteomes" id="UP000177958"/>
    </source>
</evidence>
<dbReference type="Proteomes" id="UP000177958">
    <property type="component" value="Unassembled WGS sequence"/>
</dbReference>
<gene>
    <name evidence="1" type="ORF">A2853_00285</name>
</gene>
<dbReference type="AlphaFoldDB" id="A0A1F6DA80"/>
<sequence>MRYILASFLGVLLLMVVGVGVGYLSFDPTAPGGPQLAVGSLAYEWGPYGWSASGGEDDDIEIYDVWSDVPADAVVYYPDGSWSQQPSSPVLDEPVYYDPWDDWAYTRYADPYWDQPYYGYGEYYYEPVTTVQNPWYVNSFPGIGSMFQQIIPGQANQTIVVQAPSAPPPRVIYPQSSCWISSQPSSVAYGGSAQIQWSSFNASHASLTDLGTVPLSGSRTITNVTTDRTYQLNVSGQGGSGSCYTRISVQGSSTSPSCVIAANPDIITVGQTASLAWGSLNAASAHLSGVGAVSTSGGQYVAPRQTTTFILTVYNSQGIPATCMAQVGVLP</sequence>
<name>A0A1F6DA80_9BACT</name>
<comment type="caution">
    <text evidence="1">The sequence shown here is derived from an EMBL/GenBank/DDBJ whole genome shotgun (WGS) entry which is preliminary data.</text>
</comment>
<proteinExistence type="predicted"/>
<protein>
    <submittedName>
        <fullName evidence="1">Uncharacterized protein</fullName>
    </submittedName>
</protein>
<reference evidence="1 2" key="1">
    <citation type="journal article" date="2016" name="Nat. Commun.">
        <title>Thousands of microbial genomes shed light on interconnected biogeochemical processes in an aquifer system.</title>
        <authorList>
            <person name="Anantharaman K."/>
            <person name="Brown C.T."/>
            <person name="Hug L.A."/>
            <person name="Sharon I."/>
            <person name="Castelle C.J."/>
            <person name="Probst A.J."/>
            <person name="Thomas B.C."/>
            <person name="Singh A."/>
            <person name="Wilkins M.J."/>
            <person name="Karaoz U."/>
            <person name="Brodie E.L."/>
            <person name="Williams K.H."/>
            <person name="Hubbard S.S."/>
            <person name="Banfield J.F."/>
        </authorList>
    </citation>
    <scope>NUCLEOTIDE SEQUENCE [LARGE SCALE GENOMIC DNA]</scope>
</reference>
<dbReference type="EMBL" id="MFKX01000004">
    <property type="protein sequence ID" value="OGG58343.1"/>
    <property type="molecule type" value="Genomic_DNA"/>
</dbReference>
<evidence type="ECO:0000313" key="1">
    <source>
        <dbReference type="EMBL" id="OGG58343.1"/>
    </source>
</evidence>